<dbReference type="Proteomes" id="UP000075714">
    <property type="component" value="Unassembled WGS sequence"/>
</dbReference>
<keyword evidence="2" id="KW-0472">Membrane</keyword>
<evidence type="ECO:0000313" key="3">
    <source>
        <dbReference type="EMBL" id="KXZ50237.1"/>
    </source>
</evidence>
<dbReference type="OrthoDB" id="549362at2759"/>
<reference evidence="4" key="1">
    <citation type="journal article" date="2016" name="Nat. Commun.">
        <title>The Gonium pectorale genome demonstrates co-option of cell cycle regulation during the evolution of multicellularity.</title>
        <authorList>
            <person name="Hanschen E.R."/>
            <person name="Marriage T.N."/>
            <person name="Ferris P.J."/>
            <person name="Hamaji T."/>
            <person name="Toyoda A."/>
            <person name="Fujiyama A."/>
            <person name="Neme R."/>
            <person name="Noguchi H."/>
            <person name="Minakuchi Y."/>
            <person name="Suzuki M."/>
            <person name="Kawai-Toyooka H."/>
            <person name="Smith D.R."/>
            <person name="Sparks H."/>
            <person name="Anderson J."/>
            <person name="Bakaric R."/>
            <person name="Luria V."/>
            <person name="Karger A."/>
            <person name="Kirschner M.W."/>
            <person name="Durand P.M."/>
            <person name="Michod R.E."/>
            <person name="Nozaki H."/>
            <person name="Olson B.J."/>
        </authorList>
    </citation>
    <scope>NUCLEOTIDE SEQUENCE [LARGE SCALE GENOMIC DNA]</scope>
    <source>
        <strain evidence="4">NIES-2863</strain>
    </source>
</reference>
<accession>A0A150GKC6</accession>
<name>A0A150GKC6_GONPE</name>
<organism evidence="3 4">
    <name type="scientific">Gonium pectorale</name>
    <name type="common">Green alga</name>
    <dbReference type="NCBI Taxonomy" id="33097"/>
    <lineage>
        <taxon>Eukaryota</taxon>
        <taxon>Viridiplantae</taxon>
        <taxon>Chlorophyta</taxon>
        <taxon>core chlorophytes</taxon>
        <taxon>Chlorophyceae</taxon>
        <taxon>CS clade</taxon>
        <taxon>Chlamydomonadales</taxon>
        <taxon>Volvocaceae</taxon>
        <taxon>Gonium</taxon>
    </lineage>
</organism>
<feature type="compositionally biased region" description="Pro residues" evidence="1">
    <location>
        <begin position="370"/>
        <end position="379"/>
    </location>
</feature>
<keyword evidence="4" id="KW-1185">Reference proteome</keyword>
<feature type="transmembrane region" description="Helical" evidence="2">
    <location>
        <begin position="171"/>
        <end position="195"/>
    </location>
</feature>
<keyword evidence="2" id="KW-0812">Transmembrane</keyword>
<dbReference type="AlphaFoldDB" id="A0A150GKC6"/>
<evidence type="ECO:0000256" key="2">
    <source>
        <dbReference type="SAM" id="Phobius"/>
    </source>
</evidence>
<dbReference type="EMBL" id="LSYV01000018">
    <property type="protein sequence ID" value="KXZ50237.1"/>
    <property type="molecule type" value="Genomic_DNA"/>
</dbReference>
<feature type="region of interest" description="Disordered" evidence="1">
    <location>
        <begin position="272"/>
        <end position="330"/>
    </location>
</feature>
<keyword evidence="2" id="KW-1133">Transmembrane helix</keyword>
<feature type="region of interest" description="Disordered" evidence="1">
    <location>
        <begin position="358"/>
        <end position="435"/>
    </location>
</feature>
<sequence>MLNFSFASNNKLVLGSGVTLTLRRLVVADLFSRSSLAYDFFAPSQPGSAIVWQDVTDRRSLCPPMESQPSQLLALSAESVCLEAAGRCFQPVMRGRDVLVESTAGYQIRWNNTVTVCDRFISQDCVARLGVDLCYLTEIEDLLARRRAALNAEDTAGQPGSSGGLGSGAQAGLIAGCVAGGVALLALVVVLCAFFHRRRCVAYAAAATHGLAHNLGATNDDVESSAGVRAPVSGSFAAAAGTGHGMDSSHGSAATGIRSDWRSAIFRFKKHQAQQAGRRGASAHLSDDEPRISADSLRSAGGIPAGGTPTGLLSGSSAGLHSNGRATPVRASPAGVGSLVLNHSNPMFAAARADIGSDAAASPHQQQRPLAPPALPLPPAAAGGSMEVELQRLEGSLLPRGPAPRVRSQPSSGSLKEPRRDRPAPSSLAEEQGTK</sequence>
<proteinExistence type="predicted"/>
<evidence type="ECO:0000313" key="4">
    <source>
        <dbReference type="Proteomes" id="UP000075714"/>
    </source>
</evidence>
<evidence type="ECO:0000256" key="1">
    <source>
        <dbReference type="SAM" id="MobiDB-lite"/>
    </source>
</evidence>
<feature type="compositionally biased region" description="Low complexity" evidence="1">
    <location>
        <begin position="310"/>
        <end position="320"/>
    </location>
</feature>
<protein>
    <submittedName>
        <fullName evidence="3">Uncharacterized protein</fullName>
    </submittedName>
</protein>
<comment type="caution">
    <text evidence="3">The sequence shown here is derived from an EMBL/GenBank/DDBJ whole genome shotgun (WGS) entry which is preliminary data.</text>
</comment>
<gene>
    <name evidence="3" type="ORF">GPECTOR_17g875</name>
</gene>